<dbReference type="AlphaFoldDB" id="A0A820JJ31"/>
<evidence type="ECO:0000313" key="1">
    <source>
        <dbReference type="EMBL" id="CAF4326900.1"/>
    </source>
</evidence>
<dbReference type="EMBL" id="CAJOAY010019056">
    <property type="protein sequence ID" value="CAF4326900.1"/>
    <property type="molecule type" value="Genomic_DNA"/>
</dbReference>
<reference evidence="1" key="1">
    <citation type="submission" date="2021-02" db="EMBL/GenBank/DDBJ databases">
        <authorList>
            <person name="Nowell W R."/>
        </authorList>
    </citation>
    <scope>NUCLEOTIDE SEQUENCE</scope>
</reference>
<gene>
    <name evidence="1" type="ORF">OKA104_LOCUS47554</name>
</gene>
<organism evidence="1 2">
    <name type="scientific">Adineta steineri</name>
    <dbReference type="NCBI Taxonomy" id="433720"/>
    <lineage>
        <taxon>Eukaryota</taxon>
        <taxon>Metazoa</taxon>
        <taxon>Spiralia</taxon>
        <taxon>Gnathifera</taxon>
        <taxon>Rotifera</taxon>
        <taxon>Eurotatoria</taxon>
        <taxon>Bdelloidea</taxon>
        <taxon>Adinetida</taxon>
        <taxon>Adinetidae</taxon>
        <taxon>Adineta</taxon>
    </lineage>
</organism>
<evidence type="ECO:0000313" key="2">
    <source>
        <dbReference type="Proteomes" id="UP000663881"/>
    </source>
</evidence>
<dbReference type="Proteomes" id="UP000663881">
    <property type="component" value="Unassembled WGS sequence"/>
</dbReference>
<feature type="non-terminal residue" evidence="1">
    <location>
        <position position="48"/>
    </location>
</feature>
<sequence>MLLFSACVHRKFRVWVDILYSFDCSNATDDISGTYNGIEVLPSWIPPN</sequence>
<protein>
    <submittedName>
        <fullName evidence="1">Uncharacterized protein</fullName>
    </submittedName>
</protein>
<comment type="caution">
    <text evidence="1">The sequence shown here is derived from an EMBL/GenBank/DDBJ whole genome shotgun (WGS) entry which is preliminary data.</text>
</comment>
<accession>A0A820JJ31</accession>
<proteinExistence type="predicted"/>
<name>A0A820JJ31_9BILA</name>